<dbReference type="GO" id="GO:0007606">
    <property type="term" value="P:sensory perception of chemical stimulus"/>
    <property type="evidence" value="ECO:0007669"/>
    <property type="project" value="UniProtKB-ARBA"/>
</dbReference>
<comment type="similarity">
    <text evidence="3 13">Belongs to the G-protein coupled receptor 1 family.</text>
</comment>
<keyword evidence="8 13" id="KW-0297">G-protein coupled receptor</keyword>
<dbReference type="OrthoDB" id="9576884at2759"/>
<keyword evidence="12 13" id="KW-0807">Transducer</keyword>
<name>A0A9J7GKF8_CRIGR</name>
<comment type="function">
    <text evidence="1">Putative pheromone receptor.</text>
</comment>
<dbReference type="FunFam" id="1.20.1070.10:FF:000033">
    <property type="entry name" value="Vomeronasal type-1 receptor"/>
    <property type="match status" value="1"/>
</dbReference>
<feature type="transmembrane region" description="Helical" evidence="13">
    <location>
        <begin position="12"/>
        <end position="33"/>
    </location>
</feature>
<evidence type="ECO:0000256" key="6">
    <source>
        <dbReference type="ARBA" id="ARBA00022692"/>
    </source>
</evidence>
<evidence type="ECO:0000256" key="9">
    <source>
        <dbReference type="ARBA" id="ARBA00023136"/>
    </source>
</evidence>
<sequence length="307" mass="35690">MDFWILATRIIFLSKTVTGILGNLSLIFYYLVLCCRENTLKPTDVMLMNIMSANVLIILSTGVPQTMAVWGFKHFLNDFGCKLLLYIQGLGRSVSIGTTCLLSVFQALTISPRKSCWKRHKVKFEKYINPHILLIWILYLFLNFIYLAYTLAKRNSKNVTRERDFGYCFTAGWDQIGVSLYAVFVVLPEVFFSVLMTWSSGFMVFILYRHRQRVQHIRSTRGSIRNSLESRVTQYILILVSTFLAFYTLSSILRGYISLLNSQNWWLVNINRLTSLCFPLIGPFVLMNHYSIMSRHCLSFIRNKNNL</sequence>
<feature type="non-terminal residue" evidence="16">
    <location>
        <position position="307"/>
    </location>
</feature>
<dbReference type="AlphaFoldDB" id="A0A9J7GKF8"/>
<dbReference type="GO" id="GO:0016503">
    <property type="term" value="F:pheromone receptor activity"/>
    <property type="evidence" value="ECO:0007669"/>
    <property type="project" value="InterPro"/>
</dbReference>
<feature type="transmembrane region" description="Helical" evidence="13">
    <location>
        <begin position="131"/>
        <end position="149"/>
    </location>
</feature>
<evidence type="ECO:0000256" key="5">
    <source>
        <dbReference type="ARBA" id="ARBA00022507"/>
    </source>
</evidence>
<dbReference type="KEGG" id="cge:100771335"/>
<evidence type="ECO:0000256" key="10">
    <source>
        <dbReference type="ARBA" id="ARBA00023170"/>
    </source>
</evidence>
<evidence type="ECO:0000256" key="3">
    <source>
        <dbReference type="ARBA" id="ARBA00010663"/>
    </source>
</evidence>
<dbReference type="InterPro" id="IPR017452">
    <property type="entry name" value="GPCR_Rhodpsn_7TM"/>
</dbReference>
<gene>
    <name evidence="16" type="primary">LOC100771335</name>
</gene>
<evidence type="ECO:0000313" key="15">
    <source>
        <dbReference type="Proteomes" id="UP001108280"/>
    </source>
</evidence>
<evidence type="ECO:0000313" key="16">
    <source>
        <dbReference type="RefSeq" id="XP_027289495.1"/>
    </source>
</evidence>
<evidence type="ECO:0000256" key="12">
    <source>
        <dbReference type="ARBA" id="ARBA00023224"/>
    </source>
</evidence>
<dbReference type="RefSeq" id="XP_027289495.1">
    <property type="nucleotide sequence ID" value="XM_027433694.1"/>
</dbReference>
<evidence type="ECO:0000256" key="7">
    <source>
        <dbReference type="ARBA" id="ARBA00022989"/>
    </source>
</evidence>
<keyword evidence="10 13" id="KW-0675">Receptor</keyword>
<evidence type="ECO:0000256" key="4">
    <source>
        <dbReference type="ARBA" id="ARBA00022475"/>
    </source>
</evidence>
<feature type="transmembrane region" description="Helical" evidence="13">
    <location>
        <begin position="265"/>
        <end position="286"/>
    </location>
</feature>
<keyword evidence="7 13" id="KW-1133">Transmembrane helix</keyword>
<dbReference type="Proteomes" id="UP001108280">
    <property type="component" value="Unplaced"/>
</dbReference>
<keyword evidence="11" id="KW-0325">Glycoprotein</keyword>
<feature type="transmembrane region" description="Helical" evidence="13">
    <location>
        <begin position="180"/>
        <end position="208"/>
    </location>
</feature>
<reference evidence="16" key="1">
    <citation type="submission" date="2025-08" db="UniProtKB">
        <authorList>
            <consortium name="RefSeq"/>
        </authorList>
    </citation>
    <scope>IDENTIFICATION</scope>
    <source>
        <strain evidence="16">17A/GY</strain>
        <tissue evidence="16">Liver</tissue>
    </source>
</reference>
<evidence type="ECO:0000256" key="2">
    <source>
        <dbReference type="ARBA" id="ARBA00004651"/>
    </source>
</evidence>
<evidence type="ECO:0000256" key="8">
    <source>
        <dbReference type="ARBA" id="ARBA00023040"/>
    </source>
</evidence>
<keyword evidence="4 13" id="KW-1003">Cell membrane</keyword>
<organism evidence="15 16">
    <name type="scientific">Cricetulus griseus</name>
    <name type="common">Chinese hamster</name>
    <name type="synonym">Cricetulus barabensis griseus</name>
    <dbReference type="NCBI Taxonomy" id="10029"/>
    <lineage>
        <taxon>Eukaryota</taxon>
        <taxon>Metazoa</taxon>
        <taxon>Chordata</taxon>
        <taxon>Craniata</taxon>
        <taxon>Vertebrata</taxon>
        <taxon>Euteleostomi</taxon>
        <taxon>Mammalia</taxon>
        <taxon>Eutheria</taxon>
        <taxon>Euarchontoglires</taxon>
        <taxon>Glires</taxon>
        <taxon>Rodentia</taxon>
        <taxon>Myomorpha</taxon>
        <taxon>Muroidea</taxon>
        <taxon>Cricetidae</taxon>
        <taxon>Cricetinae</taxon>
        <taxon>Cricetulus</taxon>
    </lineage>
</organism>
<protein>
    <recommendedName>
        <fullName evidence="13">Vomeronasal type-1 receptor</fullName>
    </recommendedName>
</protein>
<evidence type="ECO:0000256" key="11">
    <source>
        <dbReference type="ARBA" id="ARBA00023180"/>
    </source>
</evidence>
<dbReference type="GO" id="GO:0019236">
    <property type="term" value="P:response to pheromone"/>
    <property type="evidence" value="ECO:0007669"/>
    <property type="project" value="UniProtKB-KW"/>
</dbReference>
<dbReference type="SUPFAM" id="SSF81321">
    <property type="entry name" value="Family A G protein-coupled receptor-like"/>
    <property type="match status" value="1"/>
</dbReference>
<feature type="domain" description="G-protein coupled receptors family 1 profile" evidence="14">
    <location>
        <begin position="22"/>
        <end position="286"/>
    </location>
</feature>
<feature type="transmembrane region" description="Helical" evidence="13">
    <location>
        <begin position="235"/>
        <end position="253"/>
    </location>
</feature>
<dbReference type="PROSITE" id="PS50262">
    <property type="entry name" value="G_PROTEIN_RECEP_F1_2"/>
    <property type="match status" value="1"/>
</dbReference>
<feature type="transmembrane region" description="Helical" evidence="13">
    <location>
        <begin position="45"/>
        <end position="63"/>
    </location>
</feature>
<keyword evidence="15" id="KW-1185">Reference proteome</keyword>
<dbReference type="GO" id="GO:0005886">
    <property type="term" value="C:plasma membrane"/>
    <property type="evidence" value="ECO:0007669"/>
    <property type="project" value="UniProtKB-SubCell"/>
</dbReference>
<keyword evidence="9 13" id="KW-0472">Membrane</keyword>
<proteinExistence type="inferred from homology"/>
<dbReference type="PRINTS" id="PR01534">
    <property type="entry name" value="VOMERONASL1R"/>
</dbReference>
<dbReference type="Pfam" id="PF03402">
    <property type="entry name" value="V1R"/>
    <property type="match status" value="1"/>
</dbReference>
<dbReference type="PANTHER" id="PTHR24062">
    <property type="entry name" value="VOMERONASAL TYPE-1 RECEPTOR"/>
    <property type="match status" value="1"/>
</dbReference>
<evidence type="ECO:0000256" key="1">
    <source>
        <dbReference type="ARBA" id="ARBA00003878"/>
    </source>
</evidence>
<comment type="subcellular location">
    <subcellularLocation>
        <location evidence="2 13">Cell membrane</location>
        <topology evidence="2 13">Multi-pass membrane protein</topology>
    </subcellularLocation>
</comment>
<dbReference type="GeneID" id="100771335"/>
<keyword evidence="5 13" id="KW-0589">Pheromone response</keyword>
<evidence type="ECO:0000259" key="14">
    <source>
        <dbReference type="PROSITE" id="PS50262"/>
    </source>
</evidence>
<evidence type="ECO:0000256" key="13">
    <source>
        <dbReference type="RuleBase" id="RU364061"/>
    </source>
</evidence>
<dbReference type="Gene3D" id="1.20.1070.10">
    <property type="entry name" value="Rhodopsin 7-helix transmembrane proteins"/>
    <property type="match status" value="1"/>
</dbReference>
<accession>A0A9J7GKF8</accession>
<dbReference type="InterPro" id="IPR004072">
    <property type="entry name" value="Vmron_rcpt_1"/>
</dbReference>
<keyword evidence="6 13" id="KW-0812">Transmembrane</keyword>